<accession>A0A9P0NRF9</accession>
<feature type="transmembrane region" description="Helical" evidence="8">
    <location>
        <begin position="290"/>
        <end position="311"/>
    </location>
</feature>
<dbReference type="GO" id="GO:0030425">
    <property type="term" value="C:dendrite"/>
    <property type="evidence" value="ECO:0007669"/>
    <property type="project" value="TreeGrafter"/>
</dbReference>
<reference evidence="9" key="2">
    <citation type="submission" date="2022-10" db="EMBL/GenBank/DDBJ databases">
        <authorList>
            <consortium name="ENA_rothamsted_submissions"/>
            <consortium name="culmorum"/>
            <person name="King R."/>
        </authorList>
    </citation>
    <scope>NUCLEOTIDE SEQUENCE</scope>
</reference>
<feature type="transmembrane region" description="Helical" evidence="8">
    <location>
        <begin position="191"/>
        <end position="214"/>
    </location>
</feature>
<comment type="subcellular location">
    <subcellularLocation>
        <location evidence="1 8">Cell membrane</location>
        <topology evidence="1 8">Multi-pass membrane protein</topology>
    </subcellularLocation>
</comment>
<dbReference type="GO" id="GO:0007165">
    <property type="term" value="P:signal transduction"/>
    <property type="evidence" value="ECO:0007669"/>
    <property type="project" value="UniProtKB-KW"/>
</dbReference>
<dbReference type="GO" id="GO:0050909">
    <property type="term" value="P:sensory perception of taste"/>
    <property type="evidence" value="ECO:0007669"/>
    <property type="project" value="InterPro"/>
</dbReference>
<dbReference type="Pfam" id="PF08395">
    <property type="entry name" value="7tm_7"/>
    <property type="match status" value="1"/>
</dbReference>
<keyword evidence="2 8" id="KW-1003">Cell membrane</keyword>
<feature type="transmembrane region" description="Helical" evidence="8">
    <location>
        <begin position="367"/>
        <end position="387"/>
    </location>
</feature>
<dbReference type="GO" id="GO:0008049">
    <property type="term" value="P:male courtship behavior"/>
    <property type="evidence" value="ECO:0007669"/>
    <property type="project" value="TreeGrafter"/>
</dbReference>
<evidence type="ECO:0000256" key="5">
    <source>
        <dbReference type="ARBA" id="ARBA00023136"/>
    </source>
</evidence>
<dbReference type="GO" id="GO:0030424">
    <property type="term" value="C:axon"/>
    <property type="evidence" value="ECO:0007669"/>
    <property type="project" value="TreeGrafter"/>
</dbReference>
<gene>
    <name evidence="9" type="ORF">CHIRRI_LOCUS12972</name>
</gene>
<comment type="similarity">
    <text evidence="8">Belongs to the insect chemoreceptor superfamily. Gustatory receptor (GR) family.</text>
</comment>
<organism evidence="9 10">
    <name type="scientific">Chironomus riparius</name>
    <dbReference type="NCBI Taxonomy" id="315576"/>
    <lineage>
        <taxon>Eukaryota</taxon>
        <taxon>Metazoa</taxon>
        <taxon>Ecdysozoa</taxon>
        <taxon>Arthropoda</taxon>
        <taxon>Hexapoda</taxon>
        <taxon>Insecta</taxon>
        <taxon>Pterygota</taxon>
        <taxon>Neoptera</taxon>
        <taxon>Endopterygota</taxon>
        <taxon>Diptera</taxon>
        <taxon>Nematocera</taxon>
        <taxon>Chironomoidea</taxon>
        <taxon>Chironomidae</taxon>
        <taxon>Chironominae</taxon>
        <taxon>Chironomus</taxon>
    </lineage>
</organism>
<feature type="transmembrane region" description="Helical" evidence="8">
    <location>
        <begin position="63"/>
        <end position="83"/>
    </location>
</feature>
<dbReference type="PANTHER" id="PTHR21143">
    <property type="entry name" value="INVERTEBRATE GUSTATORY RECEPTOR"/>
    <property type="match status" value="1"/>
</dbReference>
<feature type="transmembrane region" description="Helical" evidence="8">
    <location>
        <begin position="103"/>
        <end position="121"/>
    </location>
</feature>
<feature type="transmembrane region" description="Helical" evidence="8">
    <location>
        <begin position="257"/>
        <end position="278"/>
    </location>
</feature>
<comment type="function">
    <text evidence="8">Gustatory receptor which mediates acceptance or avoidance behavior, depending on its substrates.</text>
</comment>
<dbReference type="GO" id="GO:0007635">
    <property type="term" value="P:chemosensory behavior"/>
    <property type="evidence" value="ECO:0007669"/>
    <property type="project" value="TreeGrafter"/>
</dbReference>
<dbReference type="GO" id="GO:0005886">
    <property type="term" value="C:plasma membrane"/>
    <property type="evidence" value="ECO:0007669"/>
    <property type="project" value="UniProtKB-SubCell"/>
</dbReference>
<evidence type="ECO:0000256" key="2">
    <source>
        <dbReference type="ARBA" id="ARBA00022475"/>
    </source>
</evidence>
<keyword evidence="10" id="KW-1185">Reference proteome</keyword>
<keyword evidence="4 8" id="KW-1133">Transmembrane helix</keyword>
<evidence type="ECO:0000256" key="1">
    <source>
        <dbReference type="ARBA" id="ARBA00004651"/>
    </source>
</evidence>
<dbReference type="EMBL" id="OU895880">
    <property type="protein sequence ID" value="CAH1733622.1"/>
    <property type="molecule type" value="Genomic_DNA"/>
</dbReference>
<keyword evidence="6 8" id="KW-0675">Receptor</keyword>
<evidence type="ECO:0000313" key="10">
    <source>
        <dbReference type="Proteomes" id="UP001153620"/>
    </source>
</evidence>
<evidence type="ECO:0000256" key="4">
    <source>
        <dbReference type="ARBA" id="ARBA00022989"/>
    </source>
</evidence>
<dbReference type="PANTHER" id="PTHR21143:SF133">
    <property type="entry name" value="GUSTATORY AND PHEROMONE RECEPTOR 32A-RELATED"/>
    <property type="match status" value="1"/>
</dbReference>
<proteinExistence type="inferred from homology"/>
<evidence type="ECO:0000313" key="9">
    <source>
        <dbReference type="EMBL" id="CAH1733622.1"/>
    </source>
</evidence>
<evidence type="ECO:0000256" key="6">
    <source>
        <dbReference type="ARBA" id="ARBA00023170"/>
    </source>
</evidence>
<dbReference type="AlphaFoldDB" id="A0A9P0NRF9"/>
<feature type="transmembrane region" description="Helical" evidence="8">
    <location>
        <begin position="160"/>
        <end position="179"/>
    </location>
</feature>
<reference evidence="9" key="1">
    <citation type="submission" date="2022-01" db="EMBL/GenBank/DDBJ databases">
        <authorList>
            <person name="King R."/>
        </authorList>
    </citation>
    <scope>NUCLEOTIDE SEQUENCE</scope>
</reference>
<evidence type="ECO:0000256" key="7">
    <source>
        <dbReference type="ARBA" id="ARBA00023224"/>
    </source>
</evidence>
<evidence type="ECO:0000256" key="3">
    <source>
        <dbReference type="ARBA" id="ARBA00022692"/>
    </source>
</evidence>
<evidence type="ECO:0000256" key="8">
    <source>
        <dbReference type="RuleBase" id="RU363108"/>
    </source>
</evidence>
<dbReference type="OrthoDB" id="9880600at2759"/>
<keyword evidence="7 8" id="KW-0807">Transducer</keyword>
<dbReference type="Proteomes" id="UP001153620">
    <property type="component" value="Chromosome 4"/>
</dbReference>
<sequence>MTKTKMFNLKFSTILPINKIPKELNQNPSIVNTANPMIFISKFTGYALFSFNPRTFKVCFTKFDIFALFATICVSLALNCIYWKSIVEAGVNVNQISRASFPILVYSDYLVNVASTGWIFLNRNKISELLKSFRGIDENFKEVGVQFDYGRQRLAIIKSIVLVLIGMTFWISLDLYIIITSKFINDLQFTIIIFWSNLCMILQIHHHVAIINAIKSRAMELQQALHKKSPNIQKVSKIHLEIIEIISNFNRIFSPIMLLYFANGFAWSCISIFDIVTFPDAVWSNLLSPALLVGGHCAMEFLIVIIVIYSVEGVKVEFDKLKKICCRMLNDTNGNERMEVEVSKFLTQVTTLKVKFTGGVVDFDWKLLFKFATACIMYFVILVQFHGSFEDKK</sequence>
<dbReference type="GO" id="GO:0043025">
    <property type="term" value="C:neuronal cell body"/>
    <property type="evidence" value="ECO:0007669"/>
    <property type="project" value="TreeGrafter"/>
</dbReference>
<keyword evidence="3 8" id="KW-0812">Transmembrane</keyword>
<name>A0A9P0NRF9_9DIPT</name>
<protein>
    <recommendedName>
        <fullName evidence="8">Gustatory receptor</fullName>
    </recommendedName>
</protein>
<keyword evidence="5 8" id="KW-0472">Membrane</keyword>
<dbReference type="InterPro" id="IPR013604">
    <property type="entry name" value="7TM_chemorcpt"/>
</dbReference>